<dbReference type="EMBL" id="JBICBT010000505">
    <property type="protein sequence ID" value="KAL3111507.1"/>
    <property type="molecule type" value="Genomic_DNA"/>
</dbReference>
<dbReference type="PANTHER" id="PTHR45774:SF3">
    <property type="entry name" value="BTB (POZ) DOMAIN-CONTAINING 2B-RELATED"/>
    <property type="match status" value="1"/>
</dbReference>
<reference evidence="3 4" key="1">
    <citation type="submission" date="2024-10" db="EMBL/GenBank/DDBJ databases">
        <authorList>
            <person name="Kim D."/>
        </authorList>
    </citation>
    <scope>NUCLEOTIDE SEQUENCE [LARGE SCALE GENOMIC DNA]</scope>
    <source>
        <strain evidence="3">BH-2024</strain>
    </source>
</reference>
<dbReference type="CDD" id="cd18186">
    <property type="entry name" value="BTB_POZ_ZBTB_KLHL-like"/>
    <property type="match status" value="1"/>
</dbReference>
<dbReference type="PANTHER" id="PTHR45774">
    <property type="entry name" value="BTB/POZ DOMAIN-CONTAINING"/>
    <property type="match status" value="1"/>
</dbReference>
<dbReference type="Gene3D" id="3.30.710.10">
    <property type="entry name" value="Potassium Channel Kv1.1, Chain A"/>
    <property type="match status" value="1"/>
</dbReference>
<comment type="caution">
    <text evidence="3">The sequence shown here is derived from an EMBL/GenBank/DDBJ whole genome shotgun (WGS) entry which is preliminary data.</text>
</comment>
<dbReference type="Proteomes" id="UP001620626">
    <property type="component" value="Unassembled WGS sequence"/>
</dbReference>
<feature type="domain" description="BTB" evidence="2">
    <location>
        <begin position="53"/>
        <end position="115"/>
    </location>
</feature>
<dbReference type="Pfam" id="PF00651">
    <property type="entry name" value="BTB"/>
    <property type="match status" value="1"/>
</dbReference>
<gene>
    <name evidence="3" type="ORF">niasHT_018282</name>
</gene>
<sequence>MNRKKIENLQKCCKRKFLDNNDSENETLSADHREQNENNNDRDDDFEEHAILLFVHKLILKHASDVLEAMLRFDSHKERTENASAVNPVEVPDVEPAAFKVMLSFIYSDDLRELKGDSAMEVLSEA</sequence>
<accession>A0ABD2L9D1</accession>
<proteinExistence type="predicted"/>
<evidence type="ECO:0000256" key="1">
    <source>
        <dbReference type="SAM" id="MobiDB-lite"/>
    </source>
</evidence>
<keyword evidence="4" id="KW-1185">Reference proteome</keyword>
<evidence type="ECO:0000313" key="3">
    <source>
        <dbReference type="EMBL" id="KAL3111507.1"/>
    </source>
</evidence>
<feature type="compositionally biased region" description="Basic and acidic residues" evidence="1">
    <location>
        <begin position="29"/>
        <end position="41"/>
    </location>
</feature>
<dbReference type="InterPro" id="IPR011333">
    <property type="entry name" value="SKP1/BTB/POZ_sf"/>
</dbReference>
<evidence type="ECO:0000259" key="2">
    <source>
        <dbReference type="PROSITE" id="PS50097"/>
    </source>
</evidence>
<organism evidence="3 4">
    <name type="scientific">Heterodera trifolii</name>
    <dbReference type="NCBI Taxonomy" id="157864"/>
    <lineage>
        <taxon>Eukaryota</taxon>
        <taxon>Metazoa</taxon>
        <taxon>Ecdysozoa</taxon>
        <taxon>Nematoda</taxon>
        <taxon>Chromadorea</taxon>
        <taxon>Rhabditida</taxon>
        <taxon>Tylenchina</taxon>
        <taxon>Tylenchomorpha</taxon>
        <taxon>Tylenchoidea</taxon>
        <taxon>Heteroderidae</taxon>
        <taxon>Heteroderinae</taxon>
        <taxon>Heterodera</taxon>
    </lineage>
</organism>
<name>A0ABD2L9D1_9BILA</name>
<dbReference type="SUPFAM" id="SSF54695">
    <property type="entry name" value="POZ domain"/>
    <property type="match status" value="1"/>
</dbReference>
<dbReference type="AlphaFoldDB" id="A0ABD2L9D1"/>
<evidence type="ECO:0000313" key="4">
    <source>
        <dbReference type="Proteomes" id="UP001620626"/>
    </source>
</evidence>
<dbReference type="InterPro" id="IPR000210">
    <property type="entry name" value="BTB/POZ_dom"/>
</dbReference>
<protein>
    <recommendedName>
        <fullName evidence="2">BTB domain-containing protein</fullName>
    </recommendedName>
</protein>
<dbReference type="PROSITE" id="PS50097">
    <property type="entry name" value="BTB"/>
    <property type="match status" value="1"/>
</dbReference>
<feature type="region of interest" description="Disordered" evidence="1">
    <location>
        <begin position="22"/>
        <end position="43"/>
    </location>
</feature>